<sequence>MGINVRGASHAPDRCAASGAPQARGEPLRPALPREALQSLAFDVQALQLGFHATEGFVWAEGTEPRHLWAEGSGRTPMPTSAPRTRAPTDAPTPEPTSQPRTRMPTSAPTPAPPPPPPRTPAPTDAPTPMPTATPRTRMPTPGPTPAPTASPTPTPTAAPTSDEPTARPTPAPTAAPTPLPTTPRPTPAQTAAIDTPVASPSAFPSTPFPRGDHASSQNDPHVCALSGECFDIRAPSAYTLLRVPADAEAPDMLRLSADLGTDGVRPCGLFIKGLALSGSWLGEQVVRVRPYTRDASGSNSAGTAVRTNFSLQVGDSPWRSFTREDSGRQLAVAGRVAMRFAWREEYGQRIEAQALEFSVGGEGGRSALLSVAQASHQALNLDVWGLGHLGHARIAGALGTEGHPASVEEPTHECRLSRRSADPDAAAGQRRRTPEERASTLKVSWQ</sequence>
<proteinExistence type="predicted"/>
<name>A0ABN9XT00_9DINO</name>
<feature type="compositionally biased region" description="Pro residues" evidence="1">
    <location>
        <begin position="168"/>
        <end position="187"/>
    </location>
</feature>
<reference evidence="2" key="1">
    <citation type="submission" date="2023-10" db="EMBL/GenBank/DDBJ databases">
        <authorList>
            <person name="Chen Y."/>
            <person name="Shah S."/>
            <person name="Dougan E. K."/>
            <person name="Thang M."/>
            <person name="Chan C."/>
        </authorList>
    </citation>
    <scope>NUCLEOTIDE SEQUENCE [LARGE SCALE GENOMIC DNA]</scope>
</reference>
<feature type="compositionally biased region" description="Low complexity" evidence="1">
    <location>
        <begin position="75"/>
        <end position="90"/>
    </location>
</feature>
<feature type="compositionally biased region" description="Basic and acidic residues" evidence="1">
    <location>
        <begin position="410"/>
        <end position="423"/>
    </location>
</feature>
<feature type="compositionally biased region" description="Pro residues" evidence="1">
    <location>
        <begin position="141"/>
        <end position="157"/>
    </location>
</feature>
<organism evidence="2 3">
    <name type="scientific">Prorocentrum cordatum</name>
    <dbReference type="NCBI Taxonomy" id="2364126"/>
    <lineage>
        <taxon>Eukaryota</taxon>
        <taxon>Sar</taxon>
        <taxon>Alveolata</taxon>
        <taxon>Dinophyceae</taxon>
        <taxon>Prorocentrales</taxon>
        <taxon>Prorocentraceae</taxon>
        <taxon>Prorocentrum</taxon>
    </lineage>
</organism>
<feature type="compositionally biased region" description="Pro residues" evidence="1">
    <location>
        <begin position="108"/>
        <end position="132"/>
    </location>
</feature>
<gene>
    <name evidence="2" type="ORF">PCOR1329_LOCUS79518</name>
</gene>
<feature type="compositionally biased region" description="Low complexity" evidence="1">
    <location>
        <begin position="158"/>
        <end position="167"/>
    </location>
</feature>
<comment type="caution">
    <text evidence="2">The sequence shown here is derived from an EMBL/GenBank/DDBJ whole genome shotgun (WGS) entry which is preliminary data.</text>
</comment>
<evidence type="ECO:0000313" key="3">
    <source>
        <dbReference type="Proteomes" id="UP001189429"/>
    </source>
</evidence>
<feature type="region of interest" description="Disordered" evidence="1">
    <location>
        <begin position="1"/>
        <end position="30"/>
    </location>
</feature>
<dbReference type="PRINTS" id="PR01217">
    <property type="entry name" value="PRICHEXTENSN"/>
</dbReference>
<keyword evidence="3" id="KW-1185">Reference proteome</keyword>
<feature type="region of interest" description="Disordered" evidence="1">
    <location>
        <begin position="68"/>
        <end position="217"/>
    </location>
</feature>
<evidence type="ECO:0000256" key="1">
    <source>
        <dbReference type="SAM" id="MobiDB-lite"/>
    </source>
</evidence>
<accession>A0ABN9XT00</accession>
<feature type="compositionally biased region" description="Low complexity" evidence="1">
    <location>
        <begin position="188"/>
        <end position="210"/>
    </location>
</feature>
<dbReference type="EMBL" id="CAUYUJ010021170">
    <property type="protein sequence ID" value="CAK0903132.1"/>
    <property type="molecule type" value="Genomic_DNA"/>
</dbReference>
<dbReference type="EMBL" id="CAUYUJ010021170">
    <property type="protein sequence ID" value="CAK0903131.1"/>
    <property type="molecule type" value="Genomic_DNA"/>
</dbReference>
<feature type="region of interest" description="Disordered" evidence="1">
    <location>
        <begin position="401"/>
        <end position="447"/>
    </location>
</feature>
<evidence type="ECO:0000313" key="2">
    <source>
        <dbReference type="EMBL" id="CAK0903132.1"/>
    </source>
</evidence>
<protein>
    <submittedName>
        <fullName evidence="2">Uncharacterized protein</fullName>
    </submittedName>
</protein>
<dbReference type="Proteomes" id="UP001189429">
    <property type="component" value="Unassembled WGS sequence"/>
</dbReference>